<dbReference type="KEGG" id="nmv:NITMOv2_3849"/>
<keyword evidence="1" id="KW-1133">Transmembrane helix</keyword>
<accession>A0A0K2GGZ7</accession>
<feature type="transmembrane region" description="Helical" evidence="1">
    <location>
        <begin position="106"/>
        <end position="127"/>
    </location>
</feature>
<evidence type="ECO:0000313" key="3">
    <source>
        <dbReference type="Proteomes" id="UP000069205"/>
    </source>
</evidence>
<name>A0A0K2GGZ7_NITMO</name>
<evidence type="ECO:0000256" key="1">
    <source>
        <dbReference type="SAM" id="Phobius"/>
    </source>
</evidence>
<keyword evidence="1" id="KW-0812">Transmembrane</keyword>
<evidence type="ECO:0000313" key="2">
    <source>
        <dbReference type="EMBL" id="ALA60238.1"/>
    </source>
</evidence>
<sequence>MADITISSLLLFFLSIPGYIARTTYHTDEFSKAVLPKNLLEDLAGAVLFSFPVHYASLLVAEATHHWTGLVPDVDFVKVIRLLSATFDEEGRYSLNEIVESCYSNWVFITGYIILALVLSLLGGKLIRHLVWIRKWDLRYPAFFKFRNYWLYRLTGRGITKDNKEPNIRFVHALIQTDKELQLYSGLLFSFIVDENGELLDLLLVGAKKSVGDPKEKEGRVLYDWLVIPGNLFVLKYATILNLNIYYYHLSGTGQLELLEVVQKVS</sequence>
<protein>
    <submittedName>
        <fullName evidence="2">Uncharacterized protein</fullName>
    </submittedName>
</protein>
<reference evidence="2 3" key="1">
    <citation type="journal article" date="2015" name="Proc. Natl. Acad. Sci. U.S.A.">
        <title>Expanded metabolic versatility of ubiquitous nitrite-oxidizing bacteria from the genus Nitrospira.</title>
        <authorList>
            <person name="Koch H."/>
            <person name="Lucker S."/>
            <person name="Albertsen M."/>
            <person name="Kitzinger K."/>
            <person name="Herbold C."/>
            <person name="Spieck E."/>
            <person name="Nielsen P.H."/>
            <person name="Wagner M."/>
            <person name="Daims H."/>
        </authorList>
    </citation>
    <scope>NUCLEOTIDE SEQUENCE [LARGE SCALE GENOMIC DNA]</scope>
    <source>
        <strain evidence="2 3">NSP M-1</strain>
    </source>
</reference>
<proteinExistence type="predicted"/>
<dbReference type="PATRIC" id="fig|42253.5.peg.3794"/>
<dbReference type="EMBL" id="CP011801">
    <property type="protein sequence ID" value="ALA60238.1"/>
    <property type="molecule type" value="Genomic_DNA"/>
</dbReference>
<dbReference type="Proteomes" id="UP000069205">
    <property type="component" value="Chromosome"/>
</dbReference>
<dbReference type="AlphaFoldDB" id="A0A0K2GGZ7"/>
<keyword evidence="3" id="KW-1185">Reference proteome</keyword>
<keyword evidence="1" id="KW-0472">Membrane</keyword>
<dbReference type="OrthoDB" id="9796752at2"/>
<gene>
    <name evidence="2" type="ORF">NITMOv2_3849</name>
</gene>
<organism evidence="2 3">
    <name type="scientific">Nitrospira moscoviensis</name>
    <dbReference type="NCBI Taxonomy" id="42253"/>
    <lineage>
        <taxon>Bacteria</taxon>
        <taxon>Pseudomonadati</taxon>
        <taxon>Nitrospirota</taxon>
        <taxon>Nitrospiria</taxon>
        <taxon>Nitrospirales</taxon>
        <taxon>Nitrospiraceae</taxon>
        <taxon>Nitrospira</taxon>
    </lineage>
</organism>
<dbReference type="RefSeq" id="WP_053381120.1">
    <property type="nucleotide sequence ID" value="NZ_CP011801.1"/>
</dbReference>
<dbReference type="STRING" id="42253.NITMOv2_3849"/>